<accession>A0A5M6CYR4</accession>
<dbReference type="Gene3D" id="3.40.1580.10">
    <property type="entry name" value="SMI1/KNR4-like"/>
    <property type="match status" value="1"/>
</dbReference>
<evidence type="ECO:0000259" key="1">
    <source>
        <dbReference type="SMART" id="SM00860"/>
    </source>
</evidence>
<gene>
    <name evidence="2" type="ORF">FYK55_23585</name>
</gene>
<protein>
    <submittedName>
        <fullName evidence="2">SMI1/KNR4 family protein</fullName>
    </submittedName>
</protein>
<proteinExistence type="predicted"/>
<sequence length="161" mass="18207">MTDWLSLLSRHHAVAQADSGYEPIFGGSATIDRLDDVQDKIGIPLPAELKDLYRSVDGYGLKMDEDCLLSPWFIVPTSELPEFVHAQRSGIAGTHKSLSERFLPFIDLVNGDSIGYLYDVDGKLADGLHMFMHELYRYKADQEPDDFFRSFECSIAEFLEP</sequence>
<dbReference type="SMART" id="SM00860">
    <property type="entry name" value="SMI1_KNR4"/>
    <property type="match status" value="1"/>
</dbReference>
<keyword evidence="3" id="KW-1185">Reference proteome</keyword>
<comment type="caution">
    <text evidence="2">The sequence shown here is derived from an EMBL/GenBank/DDBJ whole genome shotgun (WGS) entry which is preliminary data.</text>
</comment>
<dbReference type="Pfam" id="PF09346">
    <property type="entry name" value="SMI1_KNR4"/>
    <property type="match status" value="1"/>
</dbReference>
<dbReference type="InterPro" id="IPR037883">
    <property type="entry name" value="Knr4/Smi1-like_sf"/>
</dbReference>
<name>A0A5M6CYR4_9BACT</name>
<feature type="domain" description="Knr4/Smi1-like" evidence="1">
    <location>
        <begin position="28"/>
        <end position="150"/>
    </location>
</feature>
<dbReference type="RefSeq" id="WP_150079099.1">
    <property type="nucleotide sequence ID" value="NZ_VWOX01000018.1"/>
</dbReference>
<evidence type="ECO:0000313" key="3">
    <source>
        <dbReference type="Proteomes" id="UP000324479"/>
    </source>
</evidence>
<organism evidence="2 3">
    <name type="scientific">Roseiconus nitratireducens</name>
    <dbReference type="NCBI Taxonomy" id="2605748"/>
    <lineage>
        <taxon>Bacteria</taxon>
        <taxon>Pseudomonadati</taxon>
        <taxon>Planctomycetota</taxon>
        <taxon>Planctomycetia</taxon>
        <taxon>Pirellulales</taxon>
        <taxon>Pirellulaceae</taxon>
        <taxon>Roseiconus</taxon>
    </lineage>
</organism>
<reference evidence="2 3" key="1">
    <citation type="submission" date="2019-08" db="EMBL/GenBank/DDBJ databases">
        <authorList>
            <person name="Dhanesh K."/>
            <person name="Kumar G."/>
            <person name="Sasikala C."/>
            <person name="Venkata Ramana C."/>
        </authorList>
    </citation>
    <scope>NUCLEOTIDE SEQUENCE [LARGE SCALE GENOMIC DNA]</scope>
    <source>
        <strain evidence="2 3">JC645</strain>
    </source>
</reference>
<dbReference type="InterPro" id="IPR018958">
    <property type="entry name" value="Knr4/Smi1-like_dom"/>
</dbReference>
<dbReference type="Proteomes" id="UP000324479">
    <property type="component" value="Unassembled WGS sequence"/>
</dbReference>
<dbReference type="SUPFAM" id="SSF160631">
    <property type="entry name" value="SMI1/KNR4-like"/>
    <property type="match status" value="1"/>
</dbReference>
<dbReference type="AlphaFoldDB" id="A0A5M6CYR4"/>
<evidence type="ECO:0000313" key="2">
    <source>
        <dbReference type="EMBL" id="KAA5539560.1"/>
    </source>
</evidence>
<dbReference type="EMBL" id="VWOX01000018">
    <property type="protein sequence ID" value="KAA5539560.1"/>
    <property type="molecule type" value="Genomic_DNA"/>
</dbReference>